<organism evidence="2 3">
    <name type="scientific">Tolypocladium paradoxum</name>
    <dbReference type="NCBI Taxonomy" id="94208"/>
    <lineage>
        <taxon>Eukaryota</taxon>
        <taxon>Fungi</taxon>
        <taxon>Dikarya</taxon>
        <taxon>Ascomycota</taxon>
        <taxon>Pezizomycotina</taxon>
        <taxon>Sordariomycetes</taxon>
        <taxon>Hypocreomycetidae</taxon>
        <taxon>Hypocreales</taxon>
        <taxon>Ophiocordycipitaceae</taxon>
        <taxon>Tolypocladium</taxon>
    </lineage>
</organism>
<evidence type="ECO:0000313" key="2">
    <source>
        <dbReference type="EMBL" id="POR38925.1"/>
    </source>
</evidence>
<feature type="region of interest" description="Disordered" evidence="1">
    <location>
        <begin position="80"/>
        <end position="110"/>
    </location>
</feature>
<reference evidence="2 3" key="1">
    <citation type="submission" date="2018-01" db="EMBL/GenBank/DDBJ databases">
        <title>Harnessing the power of phylogenomics to disentangle the directionality and signatures of interkingdom host jumping in the parasitic fungal genus Tolypocladium.</title>
        <authorList>
            <person name="Quandt C.A."/>
            <person name="Patterson W."/>
            <person name="Spatafora J.W."/>
        </authorList>
    </citation>
    <scope>NUCLEOTIDE SEQUENCE [LARGE SCALE GENOMIC DNA]</scope>
    <source>
        <strain evidence="2 3">NRBC 100945</strain>
    </source>
</reference>
<dbReference type="AlphaFoldDB" id="A0A2S4L901"/>
<gene>
    <name evidence="2" type="ORF">TPAR_00874</name>
</gene>
<proteinExistence type="predicted"/>
<evidence type="ECO:0000256" key="1">
    <source>
        <dbReference type="SAM" id="MobiDB-lite"/>
    </source>
</evidence>
<sequence length="152" mass="16068">MALGGFHCGCSSQGSCPLLRPRRGTDSSPRPDASQPIRGATLYHLHLPPQLARRLLALLISCDGRPRRASLDLTVPTLADAPAPRPRAHLSAPPPSKVASAARPVDGLPPSPTGTPWLGHSRSLFLIASAQAAPLLTHGLRMQIHNASRLKV</sequence>
<accession>A0A2S4L901</accession>
<comment type="caution">
    <text evidence="2">The sequence shown here is derived from an EMBL/GenBank/DDBJ whole genome shotgun (WGS) entry which is preliminary data.</text>
</comment>
<dbReference type="Proteomes" id="UP000237481">
    <property type="component" value="Unassembled WGS sequence"/>
</dbReference>
<keyword evidence="3" id="KW-1185">Reference proteome</keyword>
<dbReference type="EMBL" id="PKSG01000088">
    <property type="protein sequence ID" value="POR38925.1"/>
    <property type="molecule type" value="Genomic_DNA"/>
</dbReference>
<name>A0A2S4L901_9HYPO</name>
<feature type="region of interest" description="Disordered" evidence="1">
    <location>
        <begin position="17"/>
        <end position="36"/>
    </location>
</feature>
<protein>
    <submittedName>
        <fullName evidence="2">Uncharacterized protein</fullName>
    </submittedName>
</protein>
<evidence type="ECO:0000313" key="3">
    <source>
        <dbReference type="Proteomes" id="UP000237481"/>
    </source>
</evidence>